<evidence type="ECO:0000256" key="1">
    <source>
        <dbReference type="ARBA" id="ARBA00000085"/>
    </source>
</evidence>
<evidence type="ECO:0000256" key="13">
    <source>
        <dbReference type="ARBA" id="ARBA00023012"/>
    </source>
</evidence>
<evidence type="ECO:0000256" key="14">
    <source>
        <dbReference type="ARBA" id="ARBA00023136"/>
    </source>
</evidence>
<dbReference type="GO" id="GO:0000155">
    <property type="term" value="F:phosphorelay sensor kinase activity"/>
    <property type="evidence" value="ECO:0007669"/>
    <property type="project" value="InterPro"/>
</dbReference>
<evidence type="ECO:0000256" key="11">
    <source>
        <dbReference type="ARBA" id="ARBA00022840"/>
    </source>
</evidence>
<dbReference type="Pfam" id="PF00512">
    <property type="entry name" value="HisKA"/>
    <property type="match status" value="1"/>
</dbReference>
<evidence type="ECO:0000259" key="19">
    <source>
        <dbReference type="PROSITE" id="PS50885"/>
    </source>
</evidence>
<keyword evidence="8" id="KW-0547">Nucleotide-binding</keyword>
<dbReference type="InterPro" id="IPR008207">
    <property type="entry name" value="Sig_transdc_His_kin_Hpt_dom"/>
</dbReference>
<keyword evidence="6" id="KW-0808">Transferase</keyword>
<dbReference type="SUPFAM" id="SSF47226">
    <property type="entry name" value="Histidine-containing phosphotransfer domain, HPT domain"/>
    <property type="match status" value="1"/>
</dbReference>
<proteinExistence type="predicted"/>
<keyword evidence="9" id="KW-0418">Kinase</keyword>
<dbReference type="InterPro" id="IPR001789">
    <property type="entry name" value="Sig_transdc_resp-reg_receiver"/>
</dbReference>
<dbReference type="AlphaFoldDB" id="A0A9X2BIQ4"/>
<dbReference type="PRINTS" id="PR00344">
    <property type="entry name" value="BCTRLSENSOR"/>
</dbReference>
<dbReference type="Gene3D" id="3.30.565.10">
    <property type="entry name" value="Histidine kinase-like ATPase, C-terminal domain"/>
    <property type="match status" value="1"/>
</dbReference>
<feature type="transmembrane region" description="Helical" evidence="16">
    <location>
        <begin position="153"/>
        <end position="175"/>
    </location>
</feature>
<evidence type="ECO:0000256" key="5">
    <source>
        <dbReference type="ARBA" id="ARBA00022553"/>
    </source>
</evidence>
<sequence length="780" mass="86167">MTFRAKTIIGIALIEIVLLMFLVFSAMSFLSESNEKQLIQRANSTATMFVNATKDAVLSTDIATLDDLVREFMTLEGVQYVKIVRHDQVLACAGDMDLLERNMTIDTNLRNISDGIFDTRVPIVSAGINYGYIDMGFGTSAISNMLESAQKSIIGIASIEVILVAVFSFVLGTYLTRNLVRLTAATKALSERGPGFQLNDTSNDEFGNLARAFDTMSRKLNKSYTDLKLARQEAENACESKGRFLASMSHEIRTPMNGVLGILSLLEETPLSKEQKHLVKTATTSGGFLLTVINDILDFTRMESNTLMLENQPFNLRECIESVIDSFAPEAKRNDLILHCYIEGNVPPIVRGDSNRVCQILHNLIGNALKFTHEGSVTVKIKALVDENQCLIQGSVADTGIGIKEQSLEYLFDEFTMVDQSYSRTQEGSGLGLAICKRLCELMDGDIHVFSHYGEGSTFTFSINLELAGELLTHATPKATILEPELQDIRILVAEDNKANQLVIKNMFLNAGLDIDIVDNGLKAVEQVKSDNYDLVFMDISMPEMDGIEATQIIRSLDSEKMKTFPIIALTAHALTGDKEHFISAGMSDYLSKPVRLSQLIEKINLFLSDRVKNTDTLMIEKPTTLESTTLVEDSGKDTDSSVMADSQTHSIEPVNNSEIAEFVDETILVQMIEDTSAEVIPILIDHYIEESGARLSKIEMALKERDADLLEFEAHTLGSSSLALGNRALSIAARDIEKLCINNQKEEAFGLIPNLQIIAKRSLKAIVARKELGFITDSQ</sequence>
<dbReference type="Gene3D" id="6.10.340.10">
    <property type="match status" value="1"/>
</dbReference>
<comment type="catalytic activity">
    <reaction evidence="1">
        <text>ATP + protein L-histidine = ADP + protein N-phospho-L-histidine.</text>
        <dbReference type="EC" id="2.7.13.3"/>
    </reaction>
</comment>
<dbReference type="SMART" id="SM00388">
    <property type="entry name" value="HisKA"/>
    <property type="match status" value="1"/>
</dbReference>
<evidence type="ECO:0000313" key="20">
    <source>
        <dbReference type="EMBL" id="MCK6264949.1"/>
    </source>
</evidence>
<evidence type="ECO:0000256" key="15">
    <source>
        <dbReference type="PROSITE-ProRule" id="PRU00169"/>
    </source>
</evidence>
<dbReference type="EMBL" id="JAJHVV010000011">
    <property type="protein sequence ID" value="MCK6264949.1"/>
    <property type="molecule type" value="Genomic_DNA"/>
</dbReference>
<dbReference type="CDD" id="cd17546">
    <property type="entry name" value="REC_hyHK_CKI1_RcsC-like"/>
    <property type="match status" value="1"/>
</dbReference>
<dbReference type="InterPro" id="IPR003660">
    <property type="entry name" value="HAMP_dom"/>
</dbReference>
<evidence type="ECO:0000256" key="10">
    <source>
        <dbReference type="ARBA" id="ARBA00022801"/>
    </source>
</evidence>
<feature type="modified residue" description="4-aspartylphosphate" evidence="15">
    <location>
        <position position="539"/>
    </location>
</feature>
<organism evidence="20 21">
    <name type="scientific">Vibrio amylolyticus</name>
    <dbReference type="NCBI Taxonomy" id="2847292"/>
    <lineage>
        <taxon>Bacteria</taxon>
        <taxon>Pseudomonadati</taxon>
        <taxon>Pseudomonadota</taxon>
        <taxon>Gammaproteobacteria</taxon>
        <taxon>Vibrionales</taxon>
        <taxon>Vibrionaceae</taxon>
        <taxon>Vibrio</taxon>
    </lineage>
</organism>
<dbReference type="InterPro" id="IPR036890">
    <property type="entry name" value="HATPase_C_sf"/>
</dbReference>
<evidence type="ECO:0000256" key="2">
    <source>
        <dbReference type="ARBA" id="ARBA00004651"/>
    </source>
</evidence>
<keyword evidence="14 16" id="KW-0472">Membrane</keyword>
<keyword evidence="11" id="KW-0067">ATP-binding</keyword>
<dbReference type="InterPro" id="IPR036641">
    <property type="entry name" value="HPT_dom_sf"/>
</dbReference>
<dbReference type="Pfam" id="PF00072">
    <property type="entry name" value="Response_reg"/>
    <property type="match status" value="1"/>
</dbReference>
<evidence type="ECO:0000256" key="16">
    <source>
        <dbReference type="SAM" id="Phobius"/>
    </source>
</evidence>
<dbReference type="InterPro" id="IPR004358">
    <property type="entry name" value="Sig_transdc_His_kin-like_C"/>
</dbReference>
<keyword evidence="21" id="KW-1185">Reference proteome</keyword>
<comment type="caution">
    <text evidence="20">The sequence shown here is derived from an EMBL/GenBank/DDBJ whole genome shotgun (WGS) entry which is preliminary data.</text>
</comment>
<dbReference type="RefSeq" id="WP_248010031.1">
    <property type="nucleotide sequence ID" value="NZ_JAJHVV010000011.1"/>
</dbReference>
<dbReference type="Gene3D" id="1.10.287.130">
    <property type="match status" value="1"/>
</dbReference>
<evidence type="ECO:0000256" key="9">
    <source>
        <dbReference type="ARBA" id="ARBA00022777"/>
    </source>
</evidence>
<comment type="subcellular location">
    <subcellularLocation>
        <location evidence="2">Cell membrane</location>
        <topology evidence="2">Multi-pass membrane protein</topology>
    </subcellularLocation>
</comment>
<dbReference type="InterPro" id="IPR005467">
    <property type="entry name" value="His_kinase_dom"/>
</dbReference>
<evidence type="ECO:0000256" key="3">
    <source>
        <dbReference type="ARBA" id="ARBA00012438"/>
    </source>
</evidence>
<dbReference type="Gene3D" id="1.20.120.160">
    <property type="entry name" value="HPT domain"/>
    <property type="match status" value="1"/>
</dbReference>
<dbReference type="Pfam" id="PF00672">
    <property type="entry name" value="HAMP"/>
    <property type="match status" value="1"/>
</dbReference>
<reference evidence="20" key="1">
    <citation type="submission" date="2021-11" db="EMBL/GenBank/DDBJ databases">
        <title>Vibrio ZSDE26 sp. nov. and Vibrio ZSDZ34 sp. nov., isolated from coastal seawater in Qingdao.</title>
        <authorList>
            <person name="Zhang P."/>
        </authorList>
    </citation>
    <scope>NUCLEOTIDE SEQUENCE</scope>
    <source>
        <strain evidence="20">ZSDE26</strain>
    </source>
</reference>
<evidence type="ECO:0000256" key="7">
    <source>
        <dbReference type="ARBA" id="ARBA00022692"/>
    </source>
</evidence>
<feature type="transmembrane region" description="Helical" evidence="16">
    <location>
        <begin position="6"/>
        <end position="30"/>
    </location>
</feature>
<dbReference type="InterPro" id="IPR011006">
    <property type="entry name" value="CheY-like_superfamily"/>
</dbReference>
<evidence type="ECO:0000259" key="18">
    <source>
        <dbReference type="PROSITE" id="PS50110"/>
    </source>
</evidence>
<dbReference type="SUPFAM" id="SSF52172">
    <property type="entry name" value="CheY-like"/>
    <property type="match status" value="1"/>
</dbReference>
<dbReference type="PROSITE" id="PS50110">
    <property type="entry name" value="RESPONSE_REGULATORY"/>
    <property type="match status" value="1"/>
</dbReference>
<keyword evidence="13" id="KW-0902">Two-component regulatory system</keyword>
<dbReference type="GO" id="GO:0005524">
    <property type="term" value="F:ATP binding"/>
    <property type="evidence" value="ECO:0007669"/>
    <property type="project" value="UniProtKB-KW"/>
</dbReference>
<keyword evidence="4" id="KW-1003">Cell membrane</keyword>
<feature type="domain" description="Histidine kinase" evidence="17">
    <location>
        <begin position="247"/>
        <end position="467"/>
    </location>
</feature>
<dbReference type="InterPro" id="IPR003594">
    <property type="entry name" value="HATPase_dom"/>
</dbReference>
<dbReference type="Gene3D" id="3.40.50.2300">
    <property type="match status" value="1"/>
</dbReference>
<keyword evidence="5 15" id="KW-0597">Phosphoprotein</keyword>
<dbReference type="GO" id="GO:0005886">
    <property type="term" value="C:plasma membrane"/>
    <property type="evidence" value="ECO:0007669"/>
    <property type="project" value="UniProtKB-SubCell"/>
</dbReference>
<dbReference type="SUPFAM" id="SSF158472">
    <property type="entry name" value="HAMP domain-like"/>
    <property type="match status" value="1"/>
</dbReference>
<accession>A0A9X2BIQ4</accession>
<dbReference type="EC" id="2.7.13.3" evidence="3"/>
<dbReference type="SUPFAM" id="SSF55874">
    <property type="entry name" value="ATPase domain of HSP90 chaperone/DNA topoisomerase II/histidine kinase"/>
    <property type="match status" value="1"/>
</dbReference>
<dbReference type="PROSITE" id="PS50885">
    <property type="entry name" value="HAMP"/>
    <property type="match status" value="1"/>
</dbReference>
<dbReference type="GO" id="GO:0016787">
    <property type="term" value="F:hydrolase activity"/>
    <property type="evidence" value="ECO:0007669"/>
    <property type="project" value="UniProtKB-KW"/>
</dbReference>
<keyword evidence="12 16" id="KW-1133">Transmembrane helix</keyword>
<dbReference type="Proteomes" id="UP001139559">
    <property type="component" value="Unassembled WGS sequence"/>
</dbReference>
<dbReference type="InterPro" id="IPR036097">
    <property type="entry name" value="HisK_dim/P_sf"/>
</dbReference>
<dbReference type="SMART" id="SM00304">
    <property type="entry name" value="HAMP"/>
    <property type="match status" value="1"/>
</dbReference>
<dbReference type="CDD" id="cd00082">
    <property type="entry name" value="HisKA"/>
    <property type="match status" value="1"/>
</dbReference>
<dbReference type="InterPro" id="IPR003661">
    <property type="entry name" value="HisK_dim/P_dom"/>
</dbReference>
<dbReference type="SMART" id="SM00448">
    <property type="entry name" value="REC"/>
    <property type="match status" value="1"/>
</dbReference>
<evidence type="ECO:0000256" key="4">
    <source>
        <dbReference type="ARBA" id="ARBA00022475"/>
    </source>
</evidence>
<dbReference type="Pfam" id="PF01627">
    <property type="entry name" value="Hpt"/>
    <property type="match status" value="1"/>
</dbReference>
<dbReference type="PANTHER" id="PTHR45339">
    <property type="entry name" value="HYBRID SIGNAL TRANSDUCTION HISTIDINE KINASE J"/>
    <property type="match status" value="1"/>
</dbReference>
<feature type="domain" description="Response regulatory" evidence="18">
    <location>
        <begin position="490"/>
        <end position="608"/>
    </location>
</feature>
<dbReference type="CDD" id="cd06225">
    <property type="entry name" value="HAMP"/>
    <property type="match status" value="1"/>
</dbReference>
<dbReference type="SMART" id="SM00387">
    <property type="entry name" value="HATPase_c"/>
    <property type="match status" value="1"/>
</dbReference>
<evidence type="ECO:0000256" key="6">
    <source>
        <dbReference type="ARBA" id="ARBA00022679"/>
    </source>
</evidence>
<keyword evidence="7 16" id="KW-0812">Transmembrane</keyword>
<dbReference type="PROSITE" id="PS50109">
    <property type="entry name" value="HIS_KIN"/>
    <property type="match status" value="1"/>
</dbReference>
<keyword evidence="10" id="KW-0378">Hydrolase</keyword>
<evidence type="ECO:0000313" key="21">
    <source>
        <dbReference type="Proteomes" id="UP001139559"/>
    </source>
</evidence>
<dbReference type="CDD" id="cd16922">
    <property type="entry name" value="HATPase_EvgS-ArcB-TorS-like"/>
    <property type="match status" value="1"/>
</dbReference>
<gene>
    <name evidence="20" type="ORF">KP803_16845</name>
</gene>
<dbReference type="SUPFAM" id="SSF47384">
    <property type="entry name" value="Homodimeric domain of signal transducing histidine kinase"/>
    <property type="match status" value="1"/>
</dbReference>
<feature type="domain" description="HAMP" evidence="19">
    <location>
        <begin position="173"/>
        <end position="225"/>
    </location>
</feature>
<dbReference type="Pfam" id="PF02518">
    <property type="entry name" value="HATPase_c"/>
    <property type="match status" value="1"/>
</dbReference>
<protein>
    <recommendedName>
        <fullName evidence="3">histidine kinase</fullName>
        <ecNumber evidence="3">2.7.13.3</ecNumber>
    </recommendedName>
</protein>
<evidence type="ECO:0000256" key="12">
    <source>
        <dbReference type="ARBA" id="ARBA00022989"/>
    </source>
</evidence>
<dbReference type="FunFam" id="1.10.287.130:FF:000004">
    <property type="entry name" value="Ethylene receptor 1"/>
    <property type="match status" value="1"/>
</dbReference>
<dbReference type="FunFam" id="3.30.565.10:FF:000010">
    <property type="entry name" value="Sensor histidine kinase RcsC"/>
    <property type="match status" value="1"/>
</dbReference>
<name>A0A9X2BIQ4_9VIBR</name>
<evidence type="ECO:0000259" key="17">
    <source>
        <dbReference type="PROSITE" id="PS50109"/>
    </source>
</evidence>
<evidence type="ECO:0000256" key="8">
    <source>
        <dbReference type="ARBA" id="ARBA00022741"/>
    </source>
</evidence>
<dbReference type="PANTHER" id="PTHR45339:SF1">
    <property type="entry name" value="HYBRID SIGNAL TRANSDUCTION HISTIDINE KINASE J"/>
    <property type="match status" value="1"/>
</dbReference>